<organism evidence="1 2">
    <name type="scientific">Gossypium arboreum</name>
    <name type="common">Tree cotton</name>
    <name type="synonym">Gossypium nanking</name>
    <dbReference type="NCBI Taxonomy" id="29729"/>
    <lineage>
        <taxon>Eukaryota</taxon>
        <taxon>Viridiplantae</taxon>
        <taxon>Streptophyta</taxon>
        <taxon>Embryophyta</taxon>
        <taxon>Tracheophyta</taxon>
        <taxon>Spermatophyta</taxon>
        <taxon>Magnoliopsida</taxon>
        <taxon>eudicotyledons</taxon>
        <taxon>Gunneridae</taxon>
        <taxon>Pentapetalae</taxon>
        <taxon>rosids</taxon>
        <taxon>malvids</taxon>
        <taxon>Malvales</taxon>
        <taxon>Malvaceae</taxon>
        <taxon>Malvoideae</taxon>
        <taxon>Gossypium</taxon>
    </lineage>
</organism>
<evidence type="ECO:0000313" key="2">
    <source>
        <dbReference type="Proteomes" id="UP001358586"/>
    </source>
</evidence>
<sequence length="74" mass="8600">MAHFYMVLPPNRVGGEWKSFQKEWKQTEGFIIPYTPIVEEDREGSTSKDQVLEDTFPTEEVLTKPTNHLDEGED</sequence>
<comment type="caution">
    <text evidence="1">The sequence shown here is derived from an EMBL/GenBank/DDBJ whole genome shotgun (WGS) entry which is preliminary data.</text>
</comment>
<proteinExistence type="predicted"/>
<dbReference type="Proteomes" id="UP001358586">
    <property type="component" value="Chromosome 2"/>
</dbReference>
<accession>A0ABR0QST8</accession>
<keyword evidence="2" id="KW-1185">Reference proteome</keyword>
<gene>
    <name evidence="1" type="ORF">PVK06_004746</name>
</gene>
<reference evidence="1 2" key="1">
    <citation type="submission" date="2023-03" db="EMBL/GenBank/DDBJ databases">
        <title>WGS of Gossypium arboreum.</title>
        <authorList>
            <person name="Yu D."/>
        </authorList>
    </citation>
    <scope>NUCLEOTIDE SEQUENCE [LARGE SCALE GENOMIC DNA]</scope>
    <source>
        <tissue evidence="1">Leaf</tissue>
    </source>
</reference>
<dbReference type="EMBL" id="JARKNE010000002">
    <property type="protein sequence ID" value="KAK5842396.1"/>
    <property type="molecule type" value="Genomic_DNA"/>
</dbReference>
<name>A0ABR0QST8_GOSAR</name>
<protein>
    <submittedName>
        <fullName evidence="1">Uncharacterized protein</fullName>
    </submittedName>
</protein>
<evidence type="ECO:0000313" key="1">
    <source>
        <dbReference type="EMBL" id="KAK5842396.1"/>
    </source>
</evidence>